<dbReference type="SUPFAM" id="SSF56112">
    <property type="entry name" value="Protein kinase-like (PK-like)"/>
    <property type="match status" value="1"/>
</dbReference>
<dbReference type="Gene3D" id="3.90.1200.10">
    <property type="match status" value="1"/>
</dbReference>
<organism evidence="3 4">
    <name type="scientific">Streptomyces jeddahensis</name>
    <dbReference type="NCBI Taxonomy" id="1716141"/>
    <lineage>
        <taxon>Bacteria</taxon>
        <taxon>Bacillati</taxon>
        <taxon>Actinomycetota</taxon>
        <taxon>Actinomycetes</taxon>
        <taxon>Kitasatosporales</taxon>
        <taxon>Streptomycetaceae</taxon>
        <taxon>Streptomyces</taxon>
    </lineage>
</organism>
<comment type="caution">
    <text evidence="3">The sequence shown here is derived from an EMBL/GenBank/DDBJ whole genome shotgun (WGS) entry which is preliminary data.</text>
</comment>
<dbReference type="PANTHER" id="PTHR21310:SF40">
    <property type="entry name" value="AMINOGLYCOSIDE PHOSPHOTRANSFERASE DOMAIN-CONTAINING PROTEIN-RELATED"/>
    <property type="match status" value="1"/>
</dbReference>
<evidence type="ECO:0000259" key="2">
    <source>
        <dbReference type="Pfam" id="PF01636"/>
    </source>
</evidence>
<sequence>MDEVKVVVAHSERATLRVGDVFLKVDADQARIDVEVETMSLAPVPTPEVLWRKPPVLAIAALPGTTLGRLGGPSTGSPAAWAAAGAAIRKLHEAPLPPRPGRAGRSIVALAAELDDECELLVTNGVLPADLVTRNRQVAEAALRPWTPAFTHGDLQIAHVFVDGDEVTGIIDWSEAGQGDALYDLATFTLGHEEHLDDVIAGYGIDIDLDVIHAWWSLRSLLAVRWLIEHGFDPFAPGCEVDVLRSRMHAAGARRRPPRVPGKEARPGTTAQTRDSDAPGAA</sequence>
<reference evidence="3 4" key="1">
    <citation type="submission" date="2015-12" db="EMBL/GenBank/DDBJ databases">
        <title>Genome sequence of Streptomyces sp. G25.</title>
        <authorList>
            <person name="Poehlein A."/>
            <person name="Roettig A."/>
            <person name="Hiessl S."/>
            <person name="Hauschild P."/>
            <person name="Schauer J."/>
            <person name="Madkour M.H."/>
            <person name="Al-Ansari A.M."/>
            <person name="Almakishah N.H."/>
            <person name="Steinbuechel A."/>
            <person name="Daniel R."/>
        </authorList>
    </citation>
    <scope>NUCLEOTIDE SEQUENCE [LARGE SCALE GENOMIC DNA]</scope>
    <source>
        <strain evidence="4">G25(2015)</strain>
    </source>
</reference>
<dbReference type="PANTHER" id="PTHR21310">
    <property type="entry name" value="AMINOGLYCOSIDE PHOSPHOTRANSFERASE-RELATED-RELATED"/>
    <property type="match status" value="1"/>
</dbReference>
<keyword evidence="3" id="KW-0808">Transferase</keyword>
<evidence type="ECO:0000313" key="3">
    <source>
        <dbReference type="EMBL" id="OAH10217.1"/>
    </source>
</evidence>
<dbReference type="PATRIC" id="fig|1716141.3.peg.6823"/>
<dbReference type="Pfam" id="PF01636">
    <property type="entry name" value="APH"/>
    <property type="match status" value="1"/>
</dbReference>
<name>A0A177HIK7_9ACTN</name>
<evidence type="ECO:0000313" key="4">
    <source>
        <dbReference type="Proteomes" id="UP000077381"/>
    </source>
</evidence>
<protein>
    <submittedName>
        <fullName evidence="3">Phosphotransferase enzyme family protein</fullName>
    </submittedName>
</protein>
<dbReference type="InterPro" id="IPR002575">
    <property type="entry name" value="Aminoglycoside_PTrfase"/>
</dbReference>
<evidence type="ECO:0000256" key="1">
    <source>
        <dbReference type="SAM" id="MobiDB-lite"/>
    </source>
</evidence>
<feature type="domain" description="Aminoglycoside phosphotransferase" evidence="2">
    <location>
        <begin position="43"/>
        <end position="203"/>
    </location>
</feature>
<keyword evidence="4" id="KW-1185">Reference proteome</keyword>
<dbReference type="InterPro" id="IPR011009">
    <property type="entry name" value="Kinase-like_dom_sf"/>
</dbReference>
<proteinExistence type="predicted"/>
<dbReference type="EMBL" id="LOHS01000156">
    <property type="protein sequence ID" value="OAH10217.1"/>
    <property type="molecule type" value="Genomic_DNA"/>
</dbReference>
<dbReference type="InterPro" id="IPR051678">
    <property type="entry name" value="AGP_Transferase"/>
</dbReference>
<feature type="region of interest" description="Disordered" evidence="1">
    <location>
        <begin position="250"/>
        <end position="282"/>
    </location>
</feature>
<accession>A0A177HIK7</accession>
<dbReference type="GO" id="GO:0016740">
    <property type="term" value="F:transferase activity"/>
    <property type="evidence" value="ECO:0007669"/>
    <property type="project" value="UniProtKB-KW"/>
</dbReference>
<dbReference type="AlphaFoldDB" id="A0A177HIK7"/>
<dbReference type="Proteomes" id="UP000077381">
    <property type="component" value="Unassembled WGS sequence"/>
</dbReference>
<gene>
    <name evidence="3" type="ORF">STSP_64730</name>
</gene>
<dbReference type="STRING" id="1716141.STSP_64730"/>